<evidence type="ECO:0000256" key="1">
    <source>
        <dbReference type="SAM" id="SignalP"/>
    </source>
</evidence>
<protein>
    <submittedName>
        <fullName evidence="2">Uncharacterized protein</fullName>
    </submittedName>
</protein>
<organism evidence="2 3">
    <name type="scientific">Sphingomonas panacis</name>
    <dbReference type="NCBI Taxonomy" id="1560345"/>
    <lineage>
        <taxon>Bacteria</taxon>
        <taxon>Pseudomonadati</taxon>
        <taxon>Pseudomonadota</taxon>
        <taxon>Alphaproteobacteria</taxon>
        <taxon>Sphingomonadales</taxon>
        <taxon>Sphingomonadaceae</taxon>
        <taxon>Sphingomonas</taxon>
    </lineage>
</organism>
<evidence type="ECO:0000313" key="2">
    <source>
        <dbReference type="EMBL" id="AOH86977.1"/>
    </source>
</evidence>
<feature type="signal peptide" evidence="1">
    <location>
        <begin position="1"/>
        <end position="20"/>
    </location>
</feature>
<keyword evidence="3" id="KW-1185">Reference proteome</keyword>
<dbReference type="EMBL" id="CP014168">
    <property type="protein sequence ID" value="AOH86977.1"/>
    <property type="molecule type" value="Genomic_DNA"/>
</dbReference>
<dbReference type="AlphaFoldDB" id="A0A1B3ZHR6"/>
<evidence type="ECO:0000313" key="3">
    <source>
        <dbReference type="Proteomes" id="UP000094256"/>
    </source>
</evidence>
<sequence>MPEIALFCALAALSCAPAGAQQLASPSEQAPMATLSYTRFADLIVNAPTIVDATIHSVASIKGPAAADVKPGYARVYIEADVTALIRAPGALPPTIGYVADIPLDARGRMPKLRKLRVLLFARPARQPGQIQLVALDGQRTWSPEADALTRKIATEVVATGAPPAITGVGHAFHTPGALPGEGETQIFLTTADGSPVSLTVARKQGEPPRWSPSFGDLADPNAAAPQHDTLLWYRLACGLPAALPDSSTAGIDPSEAAIAREDYKVVLDSLGSCDR</sequence>
<proteinExistence type="predicted"/>
<gene>
    <name evidence="2" type="ORF">AWL63_20855</name>
</gene>
<keyword evidence="1" id="KW-0732">Signal</keyword>
<dbReference type="STRING" id="1560345.AWL63_20855"/>
<name>A0A1B3ZHR6_9SPHN</name>
<accession>A0A1B3ZHR6</accession>
<feature type="chain" id="PRO_5008556567" evidence="1">
    <location>
        <begin position="21"/>
        <end position="276"/>
    </location>
</feature>
<dbReference type="Proteomes" id="UP000094256">
    <property type="component" value="Chromosome"/>
</dbReference>
<reference evidence="2 3" key="1">
    <citation type="submission" date="2016-01" db="EMBL/GenBank/DDBJ databases">
        <title>Complete genome and mega plasmid sequence of Sphingomonas panacis DCY99 elicits systemic resistance in rice to Xanthomonas oryzae.</title>
        <authorList>
            <person name="Kim Y.J."/>
            <person name="Yang D.C."/>
            <person name="Sing P."/>
        </authorList>
    </citation>
    <scope>NUCLEOTIDE SEQUENCE [LARGE SCALE GENOMIC DNA]</scope>
    <source>
        <strain evidence="2 3">DCY99</strain>
    </source>
</reference>
<dbReference type="KEGG" id="span:AWL63_20855"/>